<reference evidence="1 2" key="1">
    <citation type="submission" date="2024-08" db="EMBL/GenBank/DDBJ databases">
        <authorList>
            <person name="Will J Nash"/>
            <person name="Angela Man"/>
            <person name="Seanna McTaggart"/>
            <person name="Kendall Baker"/>
            <person name="Tom Barker"/>
            <person name="Leah Catchpole"/>
            <person name="Alex Durrant"/>
            <person name="Karim Gharbi"/>
            <person name="Naomi Irish"/>
            <person name="Gemy Kaithakottil"/>
            <person name="Debby Ku"/>
            <person name="Aaliyah Providence"/>
            <person name="Felix Shaw"/>
            <person name="David Swarbreck"/>
            <person name="Chris Watkins"/>
            <person name="Ann M. McCartney"/>
            <person name="Giulio Formenti"/>
            <person name="Alice Mouton"/>
            <person name="Noel Vella"/>
            <person name="Bjorn M von Reumont"/>
            <person name="Adriana Vella"/>
            <person name="Wilfried Haerty"/>
        </authorList>
    </citation>
    <scope>NUCLEOTIDE SEQUENCE [LARGE SCALE GENOMIC DNA]</scope>
</reference>
<comment type="caution">
    <text evidence="1">The sequence shown here is derived from an EMBL/GenBank/DDBJ whole genome shotgun (WGS) entry which is preliminary data.</text>
</comment>
<evidence type="ECO:0000313" key="2">
    <source>
        <dbReference type="Proteomes" id="UP001642520"/>
    </source>
</evidence>
<dbReference type="PANTHER" id="PTHR46599:SF3">
    <property type="entry name" value="PIGGYBAC TRANSPOSABLE ELEMENT-DERIVED PROTEIN 4"/>
    <property type="match status" value="1"/>
</dbReference>
<name>A0ABP1N684_XYLVO</name>
<protein>
    <recommendedName>
        <fullName evidence="3">PiggyBac transposable element-derived protein 4</fullName>
    </recommendedName>
</protein>
<keyword evidence="2" id="KW-1185">Reference proteome</keyword>
<accession>A0ABP1N684</accession>
<dbReference type="EMBL" id="CAXAJV020001283">
    <property type="protein sequence ID" value="CAL7935176.1"/>
    <property type="molecule type" value="Genomic_DNA"/>
</dbReference>
<dbReference type="Proteomes" id="UP001642520">
    <property type="component" value="Unassembled WGS sequence"/>
</dbReference>
<organism evidence="1 2">
    <name type="scientific">Xylocopa violacea</name>
    <name type="common">Violet carpenter bee</name>
    <name type="synonym">Apis violacea</name>
    <dbReference type="NCBI Taxonomy" id="135666"/>
    <lineage>
        <taxon>Eukaryota</taxon>
        <taxon>Metazoa</taxon>
        <taxon>Ecdysozoa</taxon>
        <taxon>Arthropoda</taxon>
        <taxon>Hexapoda</taxon>
        <taxon>Insecta</taxon>
        <taxon>Pterygota</taxon>
        <taxon>Neoptera</taxon>
        <taxon>Endopterygota</taxon>
        <taxon>Hymenoptera</taxon>
        <taxon>Apocrita</taxon>
        <taxon>Aculeata</taxon>
        <taxon>Apoidea</taxon>
        <taxon>Anthophila</taxon>
        <taxon>Apidae</taxon>
        <taxon>Xylocopa</taxon>
        <taxon>Xylocopa</taxon>
    </lineage>
</organism>
<evidence type="ECO:0000313" key="1">
    <source>
        <dbReference type="EMBL" id="CAL7935176.1"/>
    </source>
</evidence>
<dbReference type="PANTHER" id="PTHR46599">
    <property type="entry name" value="PIGGYBAC TRANSPOSABLE ELEMENT-DERIVED PROTEIN 4"/>
    <property type="match status" value="1"/>
</dbReference>
<evidence type="ECO:0008006" key="3">
    <source>
        <dbReference type="Google" id="ProtNLM"/>
    </source>
</evidence>
<sequence>MTERTNEEPFTEVYADALSDCPSDCESDAGNFKYDTHMKGVDRADQYLANSNILQKTVIWYKKLAFFLINCTSFNAHKIYCTYRPESKIRYKKFLLEVAREWITVVPKECSTATDTSRKSRTAPSKDPPTRLSGQLRERVLEKIVTAKNTNPTRACRVCSSKGKRSETRYICKTCCVPLHVGDCYTFYHTKKKY</sequence>
<proteinExistence type="predicted"/>
<gene>
    <name evidence="1" type="ORF">XYLVIOL_LOCUS1442</name>
</gene>